<evidence type="ECO:0000259" key="3">
    <source>
        <dbReference type="Pfam" id="PF03816"/>
    </source>
</evidence>
<dbReference type="EMBL" id="CP002028">
    <property type="protein sequence ID" value="ADG83660.1"/>
    <property type="molecule type" value="Genomic_DNA"/>
</dbReference>
<dbReference type="AlphaFoldDB" id="D5XCY4"/>
<dbReference type="InterPro" id="IPR004474">
    <property type="entry name" value="LytR_CpsA_psr"/>
</dbReference>
<dbReference type="InterPro" id="IPR050922">
    <property type="entry name" value="LytR/CpsA/Psr_CW_biosynth"/>
</dbReference>
<dbReference type="HOGENOM" id="CLU_016455_5_5_9"/>
<evidence type="ECO:0000256" key="2">
    <source>
        <dbReference type="SAM" id="MobiDB-lite"/>
    </source>
</evidence>
<gene>
    <name evidence="4" type="ordered locus">TherJR_2828</name>
</gene>
<dbReference type="RefSeq" id="WP_013121650.1">
    <property type="nucleotide sequence ID" value="NC_014152.1"/>
</dbReference>
<dbReference type="Proteomes" id="UP000002377">
    <property type="component" value="Chromosome"/>
</dbReference>
<proteinExistence type="inferred from homology"/>
<comment type="similarity">
    <text evidence="1">Belongs to the LytR/CpsA/Psr (LCP) family.</text>
</comment>
<dbReference type="OrthoDB" id="9782542at2"/>
<dbReference type="PANTHER" id="PTHR33392:SF6">
    <property type="entry name" value="POLYISOPRENYL-TEICHOIC ACID--PEPTIDOGLYCAN TEICHOIC ACID TRANSFERASE TAGU"/>
    <property type="match status" value="1"/>
</dbReference>
<sequence length="448" mass="48456" precursor="true">MKNKFFKIMNILALVAVFAGSFYIGNILANIGEKKNNEPVKIKAAENKDDLPVDRLNVLLLGIDARKGEKDARTDTMILVSIDKETRKIAMLSIPRDTLVDIPGYGKSKINAANQIGGTDLAVDVVENLLGVDIPYYVKTNFEGFKDIVDTLGGVTIDVEKRMYWRDGKNTINLYKGVQRLDGNKALQYVRFRHDALGDISRTERQQKFLMALADEILQAKTIVKLPKLLPQIFSVVDTNFGFKDIFFLTRVASSLSPDNIVAQTLPGTFYNYKGISYWKADEEKTKLVLADMFKGVTTAAVVDKPINVPKDIPKKTSKGHVKKQTEAPPQNKPQVDVNIGETDSQTPQQSPNGSVRVPPPEGNTGNTAPTEPTEPNNNGSIINPANGTQQPGNGSTGGAESIGPKQGNIGVPATGQGGTNIVVPPSNTGPTGTASKSTQQDEGLALP</sequence>
<dbReference type="Pfam" id="PF03816">
    <property type="entry name" value="LytR_cpsA_psr"/>
    <property type="match status" value="1"/>
</dbReference>
<name>D5XCY4_THEPJ</name>
<accession>D5XCY4</accession>
<dbReference type="Gene3D" id="3.40.630.190">
    <property type="entry name" value="LCP protein"/>
    <property type="match status" value="1"/>
</dbReference>
<feature type="compositionally biased region" description="Polar residues" evidence="2">
    <location>
        <begin position="426"/>
        <end position="442"/>
    </location>
</feature>
<feature type="domain" description="Cell envelope-related transcriptional attenuator" evidence="3">
    <location>
        <begin position="73"/>
        <end position="217"/>
    </location>
</feature>
<dbReference type="PANTHER" id="PTHR33392">
    <property type="entry name" value="POLYISOPRENYL-TEICHOIC ACID--PEPTIDOGLYCAN TEICHOIC ACID TRANSFERASE TAGU"/>
    <property type="match status" value="1"/>
</dbReference>
<organism evidence="4 5">
    <name type="scientific">Thermincola potens (strain JR)</name>
    <dbReference type="NCBI Taxonomy" id="635013"/>
    <lineage>
        <taxon>Bacteria</taxon>
        <taxon>Bacillati</taxon>
        <taxon>Bacillota</taxon>
        <taxon>Clostridia</taxon>
        <taxon>Eubacteriales</taxon>
        <taxon>Thermincolaceae</taxon>
        <taxon>Thermincola</taxon>
    </lineage>
</organism>
<dbReference type="NCBIfam" id="TIGR00350">
    <property type="entry name" value="lytR_cpsA_psr"/>
    <property type="match status" value="1"/>
</dbReference>
<feature type="region of interest" description="Disordered" evidence="2">
    <location>
        <begin position="309"/>
        <end position="448"/>
    </location>
</feature>
<feature type="compositionally biased region" description="Polar residues" evidence="2">
    <location>
        <begin position="364"/>
        <end position="394"/>
    </location>
</feature>
<evidence type="ECO:0000313" key="4">
    <source>
        <dbReference type="EMBL" id="ADG83660.1"/>
    </source>
</evidence>
<dbReference type="eggNOG" id="COG1316">
    <property type="taxonomic scope" value="Bacteria"/>
</dbReference>
<dbReference type="KEGG" id="tjr:TherJR_2828"/>
<protein>
    <submittedName>
        <fullName evidence="4">Cell envelope-related transcriptional attenuator</fullName>
    </submittedName>
</protein>
<evidence type="ECO:0000313" key="5">
    <source>
        <dbReference type="Proteomes" id="UP000002377"/>
    </source>
</evidence>
<feature type="compositionally biased region" description="Polar residues" evidence="2">
    <location>
        <begin position="342"/>
        <end position="354"/>
    </location>
</feature>
<keyword evidence="5" id="KW-1185">Reference proteome</keyword>
<reference evidence="4 5" key="1">
    <citation type="submission" date="2010-05" db="EMBL/GenBank/DDBJ databases">
        <title>Complete sequence of Thermincola sp. JR.</title>
        <authorList>
            <consortium name="US DOE Joint Genome Institute"/>
            <person name="Lucas S."/>
            <person name="Copeland A."/>
            <person name="Lapidus A."/>
            <person name="Cheng J.-F."/>
            <person name="Bruce D."/>
            <person name="Goodwin L."/>
            <person name="Pitluck S."/>
            <person name="Chertkov O."/>
            <person name="Detter J.C."/>
            <person name="Han C."/>
            <person name="Tapia R."/>
            <person name="Land M."/>
            <person name="Hauser L."/>
            <person name="Kyrpides N."/>
            <person name="Mikhailova N."/>
            <person name="Hazen T.C."/>
            <person name="Woyke T."/>
        </authorList>
    </citation>
    <scope>NUCLEOTIDE SEQUENCE [LARGE SCALE GENOMIC DNA]</scope>
    <source>
        <strain evidence="4 5">JR</strain>
    </source>
</reference>
<evidence type="ECO:0000256" key="1">
    <source>
        <dbReference type="ARBA" id="ARBA00006068"/>
    </source>
</evidence>
<dbReference type="STRING" id="635013.TherJR_2828"/>